<comment type="caution">
    <text evidence="2">The sequence shown here is derived from an EMBL/GenBank/DDBJ whole genome shotgun (WGS) entry which is preliminary data.</text>
</comment>
<feature type="binding site" evidence="1">
    <location>
        <position position="181"/>
    </location>
    <ligand>
        <name>Zn(2+)</name>
        <dbReference type="ChEBI" id="CHEBI:29105"/>
    </ligand>
</feature>
<protein>
    <submittedName>
        <fullName evidence="2">DNA-3-methyladenine glycosylase</fullName>
    </submittedName>
</protein>
<dbReference type="Proteomes" id="UP000178835">
    <property type="component" value="Unassembled WGS sequence"/>
</dbReference>
<feature type="binding site" evidence="1">
    <location>
        <position position="177"/>
    </location>
    <ligand>
        <name>Zn(2+)</name>
        <dbReference type="ChEBI" id="CHEBI:29105"/>
    </ligand>
</feature>
<evidence type="ECO:0000256" key="1">
    <source>
        <dbReference type="PIRSR" id="PIRSR605019-1"/>
    </source>
</evidence>
<dbReference type="PANTHER" id="PTHR30037:SF4">
    <property type="entry name" value="DNA-3-METHYLADENINE GLYCOSYLASE I"/>
    <property type="match status" value="1"/>
</dbReference>
<gene>
    <name evidence="2" type="ORF">A2919_00315</name>
</gene>
<dbReference type="Pfam" id="PF03352">
    <property type="entry name" value="Adenine_glyco"/>
    <property type="match status" value="1"/>
</dbReference>
<feature type="binding site" evidence="1">
    <location>
        <position position="19"/>
    </location>
    <ligand>
        <name>Zn(2+)</name>
        <dbReference type="ChEBI" id="CHEBI:29105"/>
    </ligand>
</feature>
<dbReference type="GO" id="GO:0008725">
    <property type="term" value="F:DNA-3-methyladenine glycosylase activity"/>
    <property type="evidence" value="ECO:0007669"/>
    <property type="project" value="InterPro"/>
</dbReference>
<keyword evidence="1" id="KW-0479">Metal-binding</keyword>
<dbReference type="EMBL" id="MHOH01000004">
    <property type="protein sequence ID" value="OGZ61188.1"/>
    <property type="molecule type" value="Genomic_DNA"/>
</dbReference>
<reference evidence="2 3" key="1">
    <citation type="journal article" date="2016" name="Nat. Commun.">
        <title>Thousands of microbial genomes shed light on interconnected biogeochemical processes in an aquifer system.</title>
        <authorList>
            <person name="Anantharaman K."/>
            <person name="Brown C.T."/>
            <person name="Hug L.A."/>
            <person name="Sharon I."/>
            <person name="Castelle C.J."/>
            <person name="Probst A.J."/>
            <person name="Thomas B.C."/>
            <person name="Singh A."/>
            <person name="Wilkins M.J."/>
            <person name="Karaoz U."/>
            <person name="Brodie E.L."/>
            <person name="Williams K.H."/>
            <person name="Hubbard S.S."/>
            <person name="Banfield J.F."/>
        </authorList>
    </citation>
    <scope>NUCLEOTIDE SEQUENCE [LARGE SCALE GENOMIC DNA]</scope>
</reference>
<dbReference type="InterPro" id="IPR005019">
    <property type="entry name" value="Adenine_glyco"/>
</dbReference>
<proteinExistence type="predicted"/>
<dbReference type="InterPro" id="IPR011257">
    <property type="entry name" value="DNA_glycosylase"/>
</dbReference>
<sequence>MPNRCPWVPQNNPSYQKYHDKEWGVPIYSDQKIFEFLVLESAQAGLSWAVVLNKREGYIKAFAGFDVKKMAKFTQRDVERLLKNAGIIRNRAKIEAAINNAKRFIETQKEFGTFSKYAWQFVSGRPIVHKIKTLKDYPVITKEAEDFSADLKKRGFKFLGPTTVYAHMQATGMVNDHTQDCFRYREVIKLSR</sequence>
<dbReference type="GO" id="GO:0006284">
    <property type="term" value="P:base-excision repair"/>
    <property type="evidence" value="ECO:0007669"/>
    <property type="project" value="InterPro"/>
</dbReference>
<dbReference type="InterPro" id="IPR052891">
    <property type="entry name" value="DNA-3mA_glycosylase"/>
</dbReference>
<feature type="binding site" evidence="1">
    <location>
        <position position="5"/>
    </location>
    <ligand>
        <name>Zn(2+)</name>
        <dbReference type="ChEBI" id="CHEBI:29105"/>
    </ligand>
</feature>
<dbReference type="PANTHER" id="PTHR30037">
    <property type="entry name" value="DNA-3-METHYLADENINE GLYCOSYLASE 1"/>
    <property type="match status" value="1"/>
</dbReference>
<dbReference type="AlphaFoldDB" id="A0A1G2HH36"/>
<evidence type="ECO:0000313" key="2">
    <source>
        <dbReference type="EMBL" id="OGZ61188.1"/>
    </source>
</evidence>
<evidence type="ECO:0000313" key="3">
    <source>
        <dbReference type="Proteomes" id="UP000178835"/>
    </source>
</evidence>
<accession>A0A1G2HH36</accession>
<dbReference type="SUPFAM" id="SSF48150">
    <property type="entry name" value="DNA-glycosylase"/>
    <property type="match status" value="1"/>
</dbReference>
<dbReference type="GO" id="GO:0046872">
    <property type="term" value="F:metal ion binding"/>
    <property type="evidence" value="ECO:0007669"/>
    <property type="project" value="UniProtKB-KW"/>
</dbReference>
<name>A0A1G2HH36_9BACT</name>
<dbReference type="Gene3D" id="1.10.340.30">
    <property type="entry name" value="Hypothetical protein, domain 2"/>
    <property type="match status" value="1"/>
</dbReference>
<keyword evidence="1" id="KW-0862">Zinc</keyword>
<organism evidence="2 3">
    <name type="scientific">Candidatus Spechtbacteria bacterium RIFCSPLOWO2_01_FULL_43_12</name>
    <dbReference type="NCBI Taxonomy" id="1802162"/>
    <lineage>
        <taxon>Bacteria</taxon>
        <taxon>Candidatus Spechtiibacteriota</taxon>
    </lineage>
</organism>